<reference evidence="1 2" key="1">
    <citation type="submission" date="2019-08" db="EMBL/GenBank/DDBJ databases">
        <title>Genome of Phaeodactylibacter luteus.</title>
        <authorList>
            <person name="Bowman J.P."/>
        </authorList>
    </citation>
    <scope>NUCLEOTIDE SEQUENCE [LARGE SCALE GENOMIC DNA]</scope>
    <source>
        <strain evidence="1 2">KCTC 42180</strain>
    </source>
</reference>
<sequence length="73" mass="8231">MKYDEYRKAGYCIDSGAIESAISTVVQQRCKLVGQRWTQSVTAVLNLRAAFKSGKQDGIRRIINAQMDHPWTA</sequence>
<proteinExistence type="predicted"/>
<dbReference type="RefSeq" id="WP_147166012.1">
    <property type="nucleotide sequence ID" value="NZ_VOOR01000005.1"/>
</dbReference>
<comment type="caution">
    <text evidence="1">The sequence shown here is derived from an EMBL/GenBank/DDBJ whole genome shotgun (WGS) entry which is preliminary data.</text>
</comment>
<dbReference type="OrthoDB" id="943850at2"/>
<accession>A0A5C6S011</accession>
<gene>
    <name evidence="1" type="ORF">FRY97_03330</name>
</gene>
<keyword evidence="2" id="KW-1185">Reference proteome</keyword>
<dbReference type="EMBL" id="VOOR01000005">
    <property type="protein sequence ID" value="TXB67891.1"/>
    <property type="molecule type" value="Genomic_DNA"/>
</dbReference>
<dbReference type="AlphaFoldDB" id="A0A5C6S011"/>
<organism evidence="1 2">
    <name type="scientific">Phaeodactylibacter luteus</name>
    <dbReference type="NCBI Taxonomy" id="1564516"/>
    <lineage>
        <taxon>Bacteria</taxon>
        <taxon>Pseudomonadati</taxon>
        <taxon>Bacteroidota</taxon>
        <taxon>Saprospiria</taxon>
        <taxon>Saprospirales</taxon>
        <taxon>Haliscomenobacteraceae</taxon>
        <taxon>Phaeodactylibacter</taxon>
    </lineage>
</organism>
<protein>
    <submittedName>
        <fullName evidence="1">Uncharacterized protein</fullName>
    </submittedName>
</protein>
<evidence type="ECO:0000313" key="1">
    <source>
        <dbReference type="EMBL" id="TXB67891.1"/>
    </source>
</evidence>
<dbReference type="Proteomes" id="UP000321580">
    <property type="component" value="Unassembled WGS sequence"/>
</dbReference>
<name>A0A5C6S011_9BACT</name>
<evidence type="ECO:0000313" key="2">
    <source>
        <dbReference type="Proteomes" id="UP000321580"/>
    </source>
</evidence>